<dbReference type="Gene3D" id="3.30.200.20">
    <property type="entry name" value="Phosphorylase Kinase, domain 1"/>
    <property type="match status" value="1"/>
</dbReference>
<dbReference type="SUPFAM" id="SSF56112">
    <property type="entry name" value="Protein kinase-like (PK-like)"/>
    <property type="match status" value="1"/>
</dbReference>
<dbReference type="Proteomes" id="UP000838412">
    <property type="component" value="Chromosome 4"/>
</dbReference>
<sequence>MTTSLHCPGNWSNLSAALRAATAPALQCPHCLYPCCRSYAARASVSPPCPAVSCSTESSAMMQSRDDAISGRGCLVLSALRRRRPHAIHATRFPGQALLLTTGRTLCILVCLCLTLPCPPVVPLLASRYRYLEIVGKGNSSILLKAEDTFRRDNNLVSIKILHVNYHALGYQEADCIRRLNLADPEDISRCVRLLVSRQAY</sequence>
<keyword evidence="2" id="KW-1185">Reference proteome</keyword>
<dbReference type="AlphaFoldDB" id="A0A8K0ESN1"/>
<organism evidence="1 2">
    <name type="scientific">Branchiostoma lanceolatum</name>
    <name type="common">Common lancelet</name>
    <name type="synonym">Amphioxus lanceolatum</name>
    <dbReference type="NCBI Taxonomy" id="7740"/>
    <lineage>
        <taxon>Eukaryota</taxon>
        <taxon>Metazoa</taxon>
        <taxon>Chordata</taxon>
        <taxon>Cephalochordata</taxon>
        <taxon>Leptocardii</taxon>
        <taxon>Amphioxiformes</taxon>
        <taxon>Branchiostomatidae</taxon>
        <taxon>Branchiostoma</taxon>
    </lineage>
</organism>
<accession>A0A8K0ESN1</accession>
<dbReference type="OrthoDB" id="9332038at2759"/>
<evidence type="ECO:0000313" key="2">
    <source>
        <dbReference type="Proteomes" id="UP000838412"/>
    </source>
</evidence>
<gene>
    <name evidence="1" type="primary">Hypp2313</name>
    <name evidence="1" type="ORF">BLAG_LOCUS16792</name>
</gene>
<proteinExistence type="predicted"/>
<name>A0A8K0ESN1_BRALA</name>
<dbReference type="EMBL" id="OV696689">
    <property type="protein sequence ID" value="CAH1261343.1"/>
    <property type="molecule type" value="Genomic_DNA"/>
</dbReference>
<protein>
    <submittedName>
        <fullName evidence="1">Hypp2313 protein</fullName>
    </submittedName>
</protein>
<reference evidence="1" key="1">
    <citation type="submission" date="2022-01" db="EMBL/GenBank/DDBJ databases">
        <authorList>
            <person name="Braso-Vives M."/>
        </authorList>
    </citation>
    <scope>NUCLEOTIDE SEQUENCE</scope>
</reference>
<dbReference type="InterPro" id="IPR011009">
    <property type="entry name" value="Kinase-like_dom_sf"/>
</dbReference>
<evidence type="ECO:0000313" key="1">
    <source>
        <dbReference type="EMBL" id="CAH1261343.1"/>
    </source>
</evidence>